<dbReference type="RefSeq" id="WP_195134180.1">
    <property type="nucleotide sequence ID" value="NZ_JADLQX010000101.1"/>
</dbReference>
<name>A0ABS0D4F0_9NOCA</name>
<proteinExistence type="predicted"/>
<evidence type="ECO:0000313" key="3">
    <source>
        <dbReference type="Proteomes" id="UP000702209"/>
    </source>
</evidence>
<feature type="compositionally biased region" description="Polar residues" evidence="1">
    <location>
        <begin position="52"/>
        <end position="63"/>
    </location>
</feature>
<gene>
    <name evidence="2" type="ORF">IU459_36680</name>
</gene>
<protein>
    <submittedName>
        <fullName evidence="2">Uncharacterized protein</fullName>
    </submittedName>
</protein>
<dbReference type="Proteomes" id="UP000702209">
    <property type="component" value="Unassembled WGS sequence"/>
</dbReference>
<organism evidence="2 3">
    <name type="scientific">Nocardia amamiensis</name>
    <dbReference type="NCBI Taxonomy" id="404578"/>
    <lineage>
        <taxon>Bacteria</taxon>
        <taxon>Bacillati</taxon>
        <taxon>Actinomycetota</taxon>
        <taxon>Actinomycetes</taxon>
        <taxon>Mycobacteriales</taxon>
        <taxon>Nocardiaceae</taxon>
        <taxon>Nocardia</taxon>
    </lineage>
</organism>
<sequence length="75" mass="7899">MSDERAAPSEPARSDNYPVVPPPPLAEPLKEPDHNANEQLHQRRARQLGGAQPTSADPSITGSMTGGVADAVVLM</sequence>
<comment type="caution">
    <text evidence="2">The sequence shown here is derived from an EMBL/GenBank/DDBJ whole genome shotgun (WGS) entry which is preliminary data.</text>
</comment>
<evidence type="ECO:0000313" key="2">
    <source>
        <dbReference type="EMBL" id="MBF6303003.1"/>
    </source>
</evidence>
<accession>A0ABS0D4F0</accession>
<evidence type="ECO:0000256" key="1">
    <source>
        <dbReference type="SAM" id="MobiDB-lite"/>
    </source>
</evidence>
<reference evidence="2 3" key="1">
    <citation type="submission" date="2020-10" db="EMBL/GenBank/DDBJ databases">
        <title>Identification of Nocardia species via Next-generation sequencing and recognition of intraspecies genetic diversity.</title>
        <authorList>
            <person name="Li P."/>
            <person name="Li P."/>
            <person name="Lu B."/>
        </authorList>
    </citation>
    <scope>NUCLEOTIDE SEQUENCE [LARGE SCALE GENOMIC DNA]</scope>
    <source>
        <strain evidence="2 3">BJ06-0157</strain>
    </source>
</reference>
<dbReference type="EMBL" id="JADLQX010000101">
    <property type="protein sequence ID" value="MBF6303003.1"/>
    <property type="molecule type" value="Genomic_DNA"/>
</dbReference>
<feature type="region of interest" description="Disordered" evidence="1">
    <location>
        <begin position="1"/>
        <end position="75"/>
    </location>
</feature>
<keyword evidence="3" id="KW-1185">Reference proteome</keyword>